<gene>
    <name evidence="2" type="ordered locus">sce1426</name>
</gene>
<evidence type="ECO:0000256" key="1">
    <source>
        <dbReference type="SAM" id="MobiDB-lite"/>
    </source>
</evidence>
<dbReference type="KEGG" id="scl:sce1426"/>
<organism evidence="2 3">
    <name type="scientific">Sorangium cellulosum (strain So ce56)</name>
    <name type="common">Polyangium cellulosum (strain So ce56)</name>
    <dbReference type="NCBI Taxonomy" id="448385"/>
    <lineage>
        <taxon>Bacteria</taxon>
        <taxon>Pseudomonadati</taxon>
        <taxon>Myxococcota</taxon>
        <taxon>Polyangia</taxon>
        <taxon>Polyangiales</taxon>
        <taxon>Polyangiaceae</taxon>
        <taxon>Sorangium</taxon>
    </lineage>
</organism>
<evidence type="ECO:0000313" key="2">
    <source>
        <dbReference type="EMBL" id="CAN91584.1"/>
    </source>
</evidence>
<dbReference type="AlphaFoldDB" id="A9F7Z5"/>
<sequence>MTGARRSLPPPRQEDSTPPRPLPAERQSTPAPPPVPAPGEAPLPPDVVATMQALAALDTSADGIGLSAPPAGAPALLRALKAELRGVVGRALDAAKGAPDDARTRAMAELERLGVRPAGEERRWGSLLDLRIEQPAAHPELRVAVLTLAVPCGEDASLYVFERGRAGFRLALAHESDPSGWTSEGNRLSYGFLGGQPKGRWALAVSSAESSCVSLWRTLTTRVLLEGTDPLHPRAIFANSLRFHMPAGYTLAVSAGGFTLRWTGDPTFLPWYPRWDALAARYTVEGDSVRRAPPLAPDAESFVYAWLGLEWAEAERWLCPAASPSAGERWHRELRAALPGLASTPQLGACGGPGGEDPTKCEDVELRLTRPGPARSTATTHVLLAKQGADRCVERVFSRGKP</sequence>
<feature type="region of interest" description="Disordered" evidence="1">
    <location>
        <begin position="1"/>
        <end position="45"/>
    </location>
</feature>
<evidence type="ECO:0000313" key="3">
    <source>
        <dbReference type="Proteomes" id="UP000002139"/>
    </source>
</evidence>
<keyword evidence="3" id="KW-1185">Reference proteome</keyword>
<dbReference type="EMBL" id="AM746676">
    <property type="protein sequence ID" value="CAN91584.1"/>
    <property type="molecule type" value="Genomic_DNA"/>
</dbReference>
<accession>A9F7Z5</accession>
<reference evidence="2 3" key="1">
    <citation type="journal article" date="2007" name="Nat. Biotechnol.">
        <title>Complete genome sequence of the myxobacterium Sorangium cellulosum.</title>
        <authorList>
            <person name="Schneiker S."/>
            <person name="Perlova O."/>
            <person name="Kaiser O."/>
            <person name="Gerth K."/>
            <person name="Alici A."/>
            <person name="Altmeyer M.O."/>
            <person name="Bartels D."/>
            <person name="Bekel T."/>
            <person name="Beyer S."/>
            <person name="Bode E."/>
            <person name="Bode H.B."/>
            <person name="Bolten C.J."/>
            <person name="Choudhuri J.V."/>
            <person name="Doss S."/>
            <person name="Elnakady Y.A."/>
            <person name="Frank B."/>
            <person name="Gaigalat L."/>
            <person name="Goesmann A."/>
            <person name="Groeger C."/>
            <person name="Gross F."/>
            <person name="Jelsbak L."/>
            <person name="Jelsbak L."/>
            <person name="Kalinowski J."/>
            <person name="Kegler C."/>
            <person name="Knauber T."/>
            <person name="Konietzny S."/>
            <person name="Kopp M."/>
            <person name="Krause L."/>
            <person name="Krug D."/>
            <person name="Linke B."/>
            <person name="Mahmud T."/>
            <person name="Martinez-Arias R."/>
            <person name="McHardy A.C."/>
            <person name="Merai M."/>
            <person name="Meyer F."/>
            <person name="Mormann S."/>
            <person name="Munoz-Dorado J."/>
            <person name="Perez J."/>
            <person name="Pradella S."/>
            <person name="Rachid S."/>
            <person name="Raddatz G."/>
            <person name="Rosenau F."/>
            <person name="Rueckert C."/>
            <person name="Sasse F."/>
            <person name="Scharfe M."/>
            <person name="Schuster S.C."/>
            <person name="Suen G."/>
            <person name="Treuner-Lange A."/>
            <person name="Velicer G.J."/>
            <person name="Vorholter F.-J."/>
            <person name="Weissman K.J."/>
            <person name="Welch R.D."/>
            <person name="Wenzel S.C."/>
            <person name="Whitworth D.E."/>
            <person name="Wilhelm S."/>
            <person name="Wittmann C."/>
            <person name="Bloecker H."/>
            <person name="Puehler A."/>
            <person name="Mueller R."/>
        </authorList>
    </citation>
    <scope>NUCLEOTIDE SEQUENCE [LARGE SCALE GENOMIC DNA]</scope>
    <source>
        <strain evidence="3">So ce56</strain>
    </source>
</reference>
<feature type="compositionally biased region" description="Pro residues" evidence="1">
    <location>
        <begin position="30"/>
        <end position="45"/>
    </location>
</feature>
<dbReference type="STRING" id="448385.sce1426"/>
<dbReference type="HOGENOM" id="CLU_684943_0_0_7"/>
<proteinExistence type="predicted"/>
<dbReference type="Proteomes" id="UP000002139">
    <property type="component" value="Chromosome"/>
</dbReference>
<name>A9F7Z5_SORC5</name>
<protein>
    <submittedName>
        <fullName evidence="2">Uncharacterized protein</fullName>
    </submittedName>
</protein>